<dbReference type="Pfam" id="PF02481">
    <property type="entry name" value="DNA_processg_A"/>
    <property type="match status" value="1"/>
</dbReference>
<organism evidence="3 4">
    <name type="scientific">Nocardioides oceani</name>
    <dbReference type="NCBI Taxonomy" id="3058369"/>
    <lineage>
        <taxon>Bacteria</taxon>
        <taxon>Bacillati</taxon>
        <taxon>Actinomycetota</taxon>
        <taxon>Actinomycetes</taxon>
        <taxon>Propionibacteriales</taxon>
        <taxon>Nocardioidaceae</taxon>
        <taxon>Nocardioides</taxon>
    </lineage>
</organism>
<dbReference type="NCBIfam" id="TIGR00732">
    <property type="entry name" value="dprA"/>
    <property type="match status" value="1"/>
</dbReference>
<dbReference type="SUPFAM" id="SSF102405">
    <property type="entry name" value="MCP/YpsA-like"/>
    <property type="match status" value="1"/>
</dbReference>
<gene>
    <name evidence="3" type="primary">dprA</name>
    <name evidence="3" type="ORF">QWY28_07905</name>
</gene>
<comment type="caution">
    <text evidence="3">The sequence shown here is derived from an EMBL/GenBank/DDBJ whole genome shotgun (WGS) entry which is preliminary data.</text>
</comment>
<evidence type="ECO:0000256" key="1">
    <source>
        <dbReference type="ARBA" id="ARBA00006525"/>
    </source>
</evidence>
<dbReference type="PANTHER" id="PTHR43022">
    <property type="entry name" value="PROTEIN SMF"/>
    <property type="match status" value="1"/>
</dbReference>
<dbReference type="Proteomes" id="UP001168620">
    <property type="component" value="Unassembled WGS sequence"/>
</dbReference>
<dbReference type="InterPro" id="IPR057666">
    <property type="entry name" value="DrpA_SLOG"/>
</dbReference>
<dbReference type="Gene3D" id="3.40.50.450">
    <property type="match status" value="1"/>
</dbReference>
<dbReference type="PANTHER" id="PTHR43022:SF1">
    <property type="entry name" value="PROTEIN SMF"/>
    <property type="match status" value="1"/>
</dbReference>
<evidence type="ECO:0000313" key="4">
    <source>
        <dbReference type="Proteomes" id="UP001168620"/>
    </source>
</evidence>
<proteinExistence type="inferred from homology"/>
<dbReference type="InterPro" id="IPR003488">
    <property type="entry name" value="DprA"/>
</dbReference>
<dbReference type="EMBL" id="JAUHJQ010000002">
    <property type="protein sequence ID" value="MDN4172858.1"/>
    <property type="molecule type" value="Genomic_DNA"/>
</dbReference>
<protein>
    <submittedName>
        <fullName evidence="3">DNA-processing protein DprA</fullName>
    </submittedName>
</protein>
<feature type="domain" description="Smf/DprA SLOG" evidence="2">
    <location>
        <begin position="86"/>
        <end position="305"/>
    </location>
</feature>
<reference evidence="3" key="1">
    <citation type="submission" date="2023-06" db="EMBL/GenBank/DDBJ databases">
        <title>Draft genome sequence of Nocardioides sp. SOB77.</title>
        <authorList>
            <person name="Zhang G."/>
        </authorList>
    </citation>
    <scope>NUCLEOTIDE SEQUENCE</scope>
    <source>
        <strain evidence="3">SOB77</strain>
    </source>
</reference>
<accession>A0ABT8FDU8</accession>
<evidence type="ECO:0000313" key="3">
    <source>
        <dbReference type="EMBL" id="MDN4172858.1"/>
    </source>
</evidence>
<keyword evidence="4" id="KW-1185">Reference proteome</keyword>
<sequence>MSASEIDTARASVEDRLARVALSRLGEPGDPRFAVFTAQMGAVAFHDALLHERDPGSGVLTDVATRLGSMEPARDLELAAKLGIRFIVPGDPEWPEQLDDLAGGGEVQGRGGPPLGLWARGPLRLDRLAGSLAVVGSRSATTYGADVAASIGAGVARGGVPVVSGAAFGIDQAAHRGALAVDGPTVAVLACGVERAYPAAHRSLLDHLGGEGLVVSELPPGSAPTRLRFLARNRLIAALTRGTVVVEAAVRSGALNTANWAGRLNRALMGVPGPVTSAPSQGVHQLLRSGAATLVTSPEDVLEMVGTSGVHLVEEARGPERPRDRLSLRHQQVLDAVPVGRAVHADAISRTAGLSLCDTGNALVRLRALGLVASDGDGWRLAALAHR</sequence>
<dbReference type="RefSeq" id="WP_300951794.1">
    <property type="nucleotide sequence ID" value="NZ_JAUHJQ010000002.1"/>
</dbReference>
<comment type="similarity">
    <text evidence="1">Belongs to the DprA/Smf family.</text>
</comment>
<evidence type="ECO:0000259" key="2">
    <source>
        <dbReference type="Pfam" id="PF02481"/>
    </source>
</evidence>
<name>A0ABT8FDU8_9ACTN</name>